<reference evidence="6" key="1">
    <citation type="submission" date="2020-07" db="EMBL/GenBank/DDBJ databases">
        <title>Huge and variable diversity of episymbiotic CPR bacteria and DPANN archaea in groundwater ecosystems.</title>
        <authorList>
            <person name="He C.Y."/>
            <person name="Keren R."/>
            <person name="Whittaker M."/>
            <person name="Farag I.F."/>
            <person name="Doudna J."/>
            <person name="Cate J.H.D."/>
            <person name="Banfield J.F."/>
        </authorList>
    </citation>
    <scope>NUCLEOTIDE SEQUENCE</scope>
    <source>
        <strain evidence="6">NC_groundwater_580_Pr5_B-0.1um_64_19</strain>
    </source>
</reference>
<dbReference type="PANTHER" id="PTHR43168">
    <property type="entry name" value="50S RIBOSOMAL PROTEIN L33, CHLOROPLASTIC"/>
    <property type="match status" value="1"/>
</dbReference>
<evidence type="ECO:0000256" key="3">
    <source>
        <dbReference type="ARBA" id="ARBA00023274"/>
    </source>
</evidence>
<dbReference type="Proteomes" id="UP000779809">
    <property type="component" value="Unassembled WGS sequence"/>
</dbReference>
<comment type="caution">
    <text evidence="6">The sequence shown here is derived from an EMBL/GenBank/DDBJ whole genome shotgun (WGS) entry which is preliminary data.</text>
</comment>
<dbReference type="InterPro" id="IPR001705">
    <property type="entry name" value="Ribosomal_bL33"/>
</dbReference>
<dbReference type="NCBIfam" id="TIGR01023">
    <property type="entry name" value="rpmG_bact"/>
    <property type="match status" value="1"/>
</dbReference>
<dbReference type="AlphaFoldDB" id="A0A932A9E8"/>
<dbReference type="InterPro" id="IPR018264">
    <property type="entry name" value="Ribosomal_bL33_CS"/>
</dbReference>
<dbReference type="NCBIfam" id="NF001860">
    <property type="entry name" value="PRK00595.1"/>
    <property type="match status" value="1"/>
</dbReference>
<evidence type="ECO:0000313" key="6">
    <source>
        <dbReference type="EMBL" id="MBI2679088.1"/>
    </source>
</evidence>
<proteinExistence type="inferred from homology"/>
<comment type="similarity">
    <text evidence="1 5">Belongs to the bacterial ribosomal protein bL33 family.</text>
</comment>
<evidence type="ECO:0000256" key="5">
    <source>
        <dbReference type="HAMAP-Rule" id="MF_00294"/>
    </source>
</evidence>
<dbReference type="GO" id="GO:0003735">
    <property type="term" value="F:structural constituent of ribosome"/>
    <property type="evidence" value="ECO:0007669"/>
    <property type="project" value="InterPro"/>
</dbReference>
<dbReference type="GO" id="GO:0005840">
    <property type="term" value="C:ribosome"/>
    <property type="evidence" value="ECO:0007669"/>
    <property type="project" value="UniProtKB-KW"/>
</dbReference>
<sequence>MPREIVTLQCTDCKDRNYSTTKNKKTTPDRLEFSKFCRKCRKHTPHKEVK</sequence>
<evidence type="ECO:0000256" key="2">
    <source>
        <dbReference type="ARBA" id="ARBA00022980"/>
    </source>
</evidence>
<dbReference type="GO" id="GO:1990904">
    <property type="term" value="C:ribonucleoprotein complex"/>
    <property type="evidence" value="ECO:0007669"/>
    <property type="project" value="UniProtKB-KW"/>
</dbReference>
<accession>A0A932A9E8</accession>
<evidence type="ECO:0000313" key="7">
    <source>
        <dbReference type="Proteomes" id="UP000779809"/>
    </source>
</evidence>
<dbReference type="Pfam" id="PF00471">
    <property type="entry name" value="Ribosomal_L33"/>
    <property type="match status" value="1"/>
</dbReference>
<evidence type="ECO:0000256" key="1">
    <source>
        <dbReference type="ARBA" id="ARBA00007596"/>
    </source>
</evidence>
<dbReference type="GO" id="GO:0006412">
    <property type="term" value="P:translation"/>
    <property type="evidence" value="ECO:0007669"/>
    <property type="project" value="UniProtKB-UniRule"/>
</dbReference>
<protein>
    <recommendedName>
        <fullName evidence="4 5">Large ribosomal subunit protein bL33</fullName>
    </recommendedName>
</protein>
<dbReference type="EMBL" id="JACPNR010000012">
    <property type="protein sequence ID" value="MBI2679088.1"/>
    <property type="molecule type" value="Genomic_DNA"/>
</dbReference>
<keyword evidence="2 5" id="KW-0689">Ribosomal protein</keyword>
<dbReference type="Gene3D" id="2.20.28.120">
    <property type="entry name" value="Ribosomal protein L33"/>
    <property type="match status" value="1"/>
</dbReference>
<dbReference type="SUPFAM" id="SSF57829">
    <property type="entry name" value="Zn-binding ribosomal proteins"/>
    <property type="match status" value="1"/>
</dbReference>
<dbReference type="PROSITE" id="PS00582">
    <property type="entry name" value="RIBOSOMAL_L33"/>
    <property type="match status" value="1"/>
</dbReference>
<evidence type="ECO:0000256" key="4">
    <source>
        <dbReference type="ARBA" id="ARBA00035176"/>
    </source>
</evidence>
<gene>
    <name evidence="5 6" type="primary">rpmG</name>
    <name evidence="6" type="ORF">HYX28_09930</name>
</gene>
<dbReference type="NCBIfam" id="NF001764">
    <property type="entry name" value="PRK00504.1"/>
    <property type="match status" value="1"/>
</dbReference>
<dbReference type="GO" id="GO:0005737">
    <property type="term" value="C:cytoplasm"/>
    <property type="evidence" value="ECO:0007669"/>
    <property type="project" value="UniProtKB-ARBA"/>
</dbReference>
<name>A0A932A9E8_9BACT</name>
<keyword evidence="3 5" id="KW-0687">Ribonucleoprotein</keyword>
<dbReference type="InterPro" id="IPR011332">
    <property type="entry name" value="Ribosomal_zn-bd"/>
</dbReference>
<dbReference type="PANTHER" id="PTHR43168:SF2">
    <property type="entry name" value="LARGE RIBOSOMAL SUBUNIT PROTEIN BL33C"/>
    <property type="match status" value="1"/>
</dbReference>
<dbReference type="HAMAP" id="MF_00294">
    <property type="entry name" value="Ribosomal_bL33"/>
    <property type="match status" value="1"/>
</dbReference>
<dbReference type="InterPro" id="IPR038584">
    <property type="entry name" value="Ribosomal_bL33_sf"/>
</dbReference>
<organism evidence="6 7">
    <name type="scientific">Candidatus Korobacter versatilis</name>
    <dbReference type="NCBI Taxonomy" id="658062"/>
    <lineage>
        <taxon>Bacteria</taxon>
        <taxon>Pseudomonadati</taxon>
        <taxon>Acidobacteriota</taxon>
        <taxon>Terriglobia</taxon>
        <taxon>Terriglobales</taxon>
        <taxon>Candidatus Korobacteraceae</taxon>
        <taxon>Candidatus Korobacter</taxon>
    </lineage>
</organism>